<dbReference type="AlphaFoldDB" id="A0A8T4C7A8"/>
<keyword evidence="1" id="KW-0812">Transmembrane</keyword>
<accession>A0A8T4C7A8</accession>
<comment type="caution">
    <text evidence="2">The sequence shown here is derived from an EMBL/GenBank/DDBJ whole genome shotgun (WGS) entry which is preliminary data.</text>
</comment>
<feature type="transmembrane region" description="Helical" evidence="1">
    <location>
        <begin position="49"/>
        <end position="68"/>
    </location>
</feature>
<feature type="transmembrane region" description="Helical" evidence="1">
    <location>
        <begin position="17"/>
        <end position="37"/>
    </location>
</feature>
<sequence>MKGAFGYKSEKLFLKDWMFYVTIQSLIWVKVLVFFFLFGHGVSYVGQPLVLAVPFAAVPVFANLYQVWEFFFHQLMHIFILFWVLLLAKHVVKVNWLELGKLFLVAVVLHNVGYWLTASHPTFVFTLQDFATDLVALFLFFAMFRLGFKLVPQSKKWTIPLFD</sequence>
<organism evidence="2 3">
    <name type="scientific">Candidatus Iainarchaeum sp</name>
    <dbReference type="NCBI Taxonomy" id="3101447"/>
    <lineage>
        <taxon>Archaea</taxon>
        <taxon>Candidatus Iainarchaeota</taxon>
        <taxon>Candidatus Iainarchaeia</taxon>
        <taxon>Candidatus Iainarchaeales</taxon>
        <taxon>Candidatus Iainarchaeaceae</taxon>
        <taxon>Candidatus Iainarchaeum</taxon>
    </lineage>
</organism>
<gene>
    <name evidence="2" type="ORF">FJY86_01890</name>
</gene>
<evidence type="ECO:0000256" key="1">
    <source>
        <dbReference type="SAM" id="Phobius"/>
    </source>
</evidence>
<evidence type="ECO:0000313" key="3">
    <source>
        <dbReference type="Proteomes" id="UP000774699"/>
    </source>
</evidence>
<feature type="transmembrane region" description="Helical" evidence="1">
    <location>
        <begin position="130"/>
        <end position="148"/>
    </location>
</feature>
<dbReference type="EMBL" id="VGJJ01000009">
    <property type="protein sequence ID" value="MBM3282074.1"/>
    <property type="molecule type" value="Genomic_DNA"/>
</dbReference>
<keyword evidence="1" id="KW-1133">Transmembrane helix</keyword>
<proteinExistence type="predicted"/>
<evidence type="ECO:0000313" key="2">
    <source>
        <dbReference type="EMBL" id="MBM3282074.1"/>
    </source>
</evidence>
<dbReference type="Proteomes" id="UP000774699">
    <property type="component" value="Unassembled WGS sequence"/>
</dbReference>
<feature type="transmembrane region" description="Helical" evidence="1">
    <location>
        <begin position="74"/>
        <end position="92"/>
    </location>
</feature>
<keyword evidence="1" id="KW-0472">Membrane</keyword>
<protein>
    <submittedName>
        <fullName evidence="2">Uncharacterized protein</fullName>
    </submittedName>
</protein>
<name>A0A8T4C7A8_9ARCH</name>
<reference evidence="2" key="1">
    <citation type="submission" date="2019-03" db="EMBL/GenBank/DDBJ databases">
        <title>Lake Tanganyika Metagenome-Assembled Genomes (MAGs).</title>
        <authorList>
            <person name="Tran P."/>
        </authorList>
    </citation>
    <scope>NUCLEOTIDE SEQUENCE</scope>
    <source>
        <strain evidence="2">M_DeepCast_50m_m2_156</strain>
    </source>
</reference>
<feature type="transmembrane region" description="Helical" evidence="1">
    <location>
        <begin position="99"/>
        <end position="118"/>
    </location>
</feature>